<evidence type="ECO:0000313" key="1">
    <source>
        <dbReference type="EMBL" id="KAJ8392648.1"/>
    </source>
</evidence>
<evidence type="ECO:0000313" key="2">
    <source>
        <dbReference type="Proteomes" id="UP001221898"/>
    </source>
</evidence>
<comment type="caution">
    <text evidence="1">The sequence shown here is derived from an EMBL/GenBank/DDBJ whole genome shotgun (WGS) entry which is preliminary data.</text>
</comment>
<dbReference type="Proteomes" id="UP001221898">
    <property type="component" value="Unassembled WGS sequence"/>
</dbReference>
<name>A0AAD7RYF9_9TELE</name>
<protein>
    <submittedName>
        <fullName evidence="1">Uncharacterized protein</fullName>
    </submittedName>
</protein>
<gene>
    <name evidence="1" type="ORF">AAFF_G00073220</name>
</gene>
<sequence>MTVAFGVSVINIPFGGRQPHAYSSHSSAAKWNLAVAHGGCQESDGDESQVYLQQTRHRLACLPAESLRCSICFLVMR</sequence>
<reference evidence="1" key="1">
    <citation type="journal article" date="2023" name="Science">
        <title>Genome structures resolve the early diversification of teleost fishes.</title>
        <authorList>
            <person name="Parey E."/>
            <person name="Louis A."/>
            <person name="Montfort J."/>
            <person name="Bouchez O."/>
            <person name="Roques C."/>
            <person name="Iampietro C."/>
            <person name="Lluch J."/>
            <person name="Castinel A."/>
            <person name="Donnadieu C."/>
            <person name="Desvignes T."/>
            <person name="Floi Bucao C."/>
            <person name="Jouanno E."/>
            <person name="Wen M."/>
            <person name="Mejri S."/>
            <person name="Dirks R."/>
            <person name="Jansen H."/>
            <person name="Henkel C."/>
            <person name="Chen W.J."/>
            <person name="Zahm M."/>
            <person name="Cabau C."/>
            <person name="Klopp C."/>
            <person name="Thompson A.W."/>
            <person name="Robinson-Rechavi M."/>
            <person name="Braasch I."/>
            <person name="Lecointre G."/>
            <person name="Bobe J."/>
            <person name="Postlethwait J.H."/>
            <person name="Berthelot C."/>
            <person name="Roest Crollius H."/>
            <person name="Guiguen Y."/>
        </authorList>
    </citation>
    <scope>NUCLEOTIDE SEQUENCE</scope>
    <source>
        <strain evidence="1">NC1722</strain>
    </source>
</reference>
<dbReference type="AlphaFoldDB" id="A0AAD7RYF9"/>
<organism evidence="1 2">
    <name type="scientific">Aldrovandia affinis</name>
    <dbReference type="NCBI Taxonomy" id="143900"/>
    <lineage>
        <taxon>Eukaryota</taxon>
        <taxon>Metazoa</taxon>
        <taxon>Chordata</taxon>
        <taxon>Craniata</taxon>
        <taxon>Vertebrata</taxon>
        <taxon>Euteleostomi</taxon>
        <taxon>Actinopterygii</taxon>
        <taxon>Neopterygii</taxon>
        <taxon>Teleostei</taxon>
        <taxon>Notacanthiformes</taxon>
        <taxon>Halosauridae</taxon>
        <taxon>Aldrovandia</taxon>
    </lineage>
</organism>
<accession>A0AAD7RYF9</accession>
<proteinExistence type="predicted"/>
<dbReference type="EMBL" id="JAINUG010000144">
    <property type="protein sequence ID" value="KAJ8392648.1"/>
    <property type="molecule type" value="Genomic_DNA"/>
</dbReference>
<keyword evidence="2" id="KW-1185">Reference proteome</keyword>